<feature type="compositionally biased region" description="Polar residues" evidence="1">
    <location>
        <begin position="148"/>
        <end position="157"/>
    </location>
</feature>
<dbReference type="AlphaFoldDB" id="A0A163DZM5"/>
<sequence length="710" mass="76782">MDFIHKPKPRTVRIGCYSAFWGDSPAAARQLVQHEGSSLNYLVADYLAEITVGILASRRKRRLATNYNKNNTPPPPQPKATDYIAEFIDLVLHPILPDLAKNRTKVVTNAGGLDPIQCKHAIEALLVKLNLHTTLTVAAVIGDDVLQHTNHINNPSSRPDYSRDPNNRRNSSKSSNRGHDHKDHPLTLPPAPVCLGSIPNLQPFSTISSTNHTLDADRMPAPEEPIVSLNAYLGARAIASALDAGADIVVTGRVVDSALVVGPLIHEYGWNDDQDPEYYDRLAMASLAGHIIECGCHATGGNFTDWRLAAQSAFGGYANMGYPIVEFDQTGTYFVVTKPLQTGGLVTPATVAEQILYEILDPALYLLPDVILDMRQVTVSQVRPDRVLVKGAKGSRPTPWLKCSGIFVDGWKISAELVVAGHEASQKALAVGQAIQQRSQALFKQLGLADFRDLNIEALGSEHLFGANKTTNPSREIILRLTAHHDNPKALEVFAMEISPAATCMAPGITGAAGSRPKSVPNLVHFPCLIPKTSIETSFVVGKKSTSTADTVAIQQSAAAVVVPWGAWDETQSFATPLVVPVIPEPSTISETMVKVKLIDVAYGRSGDKGDVCNIGIIARDPKYLPFIKRSVTEEVIREYMKHLCKGSVTRFELPGLNALNFVLTKALGGGGLCSLSIDRQGKTYAQLVLSGLDVELPLSMVIVPNESRL</sequence>
<dbReference type="OrthoDB" id="10265871at2759"/>
<dbReference type="PANTHER" id="PTHR47708">
    <property type="match status" value="1"/>
</dbReference>
<accession>A0A163DZM5</accession>
<name>A0A163DZM5_PHYB8</name>
<reference evidence="5" key="1">
    <citation type="submission" date="2015-06" db="EMBL/GenBank/DDBJ databases">
        <title>Expansion of signal transduction pathways in fungi by whole-genome duplication.</title>
        <authorList>
            <consortium name="DOE Joint Genome Institute"/>
            <person name="Corrochano L.M."/>
            <person name="Kuo A."/>
            <person name="Marcet-Houben M."/>
            <person name="Polaino S."/>
            <person name="Salamov A."/>
            <person name="Villalobos J.M."/>
            <person name="Alvarez M.I."/>
            <person name="Avalos J."/>
            <person name="Benito E.P."/>
            <person name="Benoit I."/>
            <person name="Burger G."/>
            <person name="Camino L.P."/>
            <person name="Canovas D."/>
            <person name="Cerda-Olmedo E."/>
            <person name="Cheng J.-F."/>
            <person name="Dominguez A."/>
            <person name="Elias M."/>
            <person name="Eslava A.P."/>
            <person name="Glaser F."/>
            <person name="Grimwood J."/>
            <person name="Gutierrez G."/>
            <person name="Heitman J."/>
            <person name="Henrissat B."/>
            <person name="Iturriaga E.A."/>
            <person name="Lang B.F."/>
            <person name="Lavin J.L."/>
            <person name="Lee S."/>
            <person name="Li W."/>
            <person name="Lindquist E."/>
            <person name="Lopez-Garcia S."/>
            <person name="Luque E.M."/>
            <person name="Marcos A.T."/>
            <person name="Martin J."/>
            <person name="McCluskey K."/>
            <person name="Medina H.R."/>
            <person name="Miralles-Duran A."/>
            <person name="Miyazaki A."/>
            <person name="Munoz-Torres E."/>
            <person name="Oguiza J.A."/>
            <person name="Ohm R."/>
            <person name="Olmedo M."/>
            <person name="Orejas M."/>
            <person name="Ortiz-Castellanos L."/>
            <person name="Pisabarro A.G."/>
            <person name="Rodriguez-Romero J."/>
            <person name="Ruiz-Herrera J."/>
            <person name="Ruiz-Vazquez R."/>
            <person name="Sanz C."/>
            <person name="Schackwitz W."/>
            <person name="Schmutz J."/>
            <person name="Shahriari M."/>
            <person name="Shelest E."/>
            <person name="Silva-Franco F."/>
            <person name="Soanes D."/>
            <person name="Syed K."/>
            <person name="Tagua V.G."/>
            <person name="Talbot N.J."/>
            <person name="Thon M."/>
            <person name="De vries R.P."/>
            <person name="Wiebenga A."/>
            <person name="Yadav J.S."/>
            <person name="Braun E.L."/>
            <person name="Baker S."/>
            <person name="Garre V."/>
            <person name="Horwitz B."/>
            <person name="Torres-Martinez S."/>
            <person name="Idnurm A."/>
            <person name="Herrera-Estrella A."/>
            <person name="Gabaldon T."/>
            <person name="Grigoriev I.V."/>
        </authorList>
    </citation>
    <scope>NUCLEOTIDE SEQUENCE [LARGE SCALE GENOMIC DNA]</scope>
    <source>
        <strain evidence="5">NRRL 1555(-)</strain>
    </source>
</reference>
<evidence type="ECO:0000313" key="4">
    <source>
        <dbReference type="EMBL" id="OAD74420.1"/>
    </source>
</evidence>
<feature type="region of interest" description="Disordered" evidence="1">
    <location>
        <begin position="148"/>
        <end position="189"/>
    </location>
</feature>
<dbReference type="PANTHER" id="PTHR47708:SF2">
    <property type="entry name" value="SI:CH73-132F6.5"/>
    <property type="match status" value="1"/>
</dbReference>
<dbReference type="Pfam" id="PF23544">
    <property type="entry name" value="AtuA_ferredoxin"/>
    <property type="match status" value="1"/>
</dbReference>
<dbReference type="InParanoid" id="A0A163DZM5"/>
<dbReference type="InterPro" id="IPR056362">
    <property type="entry name" value="AtuA-like_ferredoxin_dom"/>
</dbReference>
<dbReference type="GeneID" id="29004299"/>
<dbReference type="STRING" id="763407.A0A163DZM5"/>
<gene>
    <name evidence="4" type="ORF">PHYBLDRAFT_78856</name>
</gene>
<evidence type="ECO:0000313" key="5">
    <source>
        <dbReference type="Proteomes" id="UP000077315"/>
    </source>
</evidence>
<evidence type="ECO:0000259" key="2">
    <source>
        <dbReference type="Pfam" id="PF07287"/>
    </source>
</evidence>
<keyword evidence="5" id="KW-1185">Reference proteome</keyword>
<feature type="domain" description="Acyclic terpene utilisation N-terminal" evidence="2">
    <location>
        <begin position="12"/>
        <end position="539"/>
    </location>
</feature>
<dbReference type="VEuPathDB" id="FungiDB:PHYBLDRAFT_78856"/>
<proteinExistence type="predicted"/>
<evidence type="ECO:0000259" key="3">
    <source>
        <dbReference type="Pfam" id="PF23544"/>
    </source>
</evidence>
<protein>
    <recommendedName>
        <fullName evidence="6">Terpene utilization protein AtuA</fullName>
    </recommendedName>
</protein>
<dbReference type="RefSeq" id="XP_018292460.1">
    <property type="nucleotide sequence ID" value="XM_018443394.1"/>
</dbReference>
<dbReference type="EMBL" id="KV440979">
    <property type="protein sequence ID" value="OAD74420.1"/>
    <property type="molecule type" value="Genomic_DNA"/>
</dbReference>
<dbReference type="Proteomes" id="UP000077315">
    <property type="component" value="Unassembled WGS sequence"/>
</dbReference>
<dbReference type="InterPro" id="IPR010839">
    <property type="entry name" value="AtuA_N"/>
</dbReference>
<feature type="domain" description="AtuA-like ferredoxin-fold" evidence="3">
    <location>
        <begin position="596"/>
        <end position="691"/>
    </location>
</feature>
<evidence type="ECO:0008006" key="6">
    <source>
        <dbReference type="Google" id="ProtNLM"/>
    </source>
</evidence>
<organism evidence="4 5">
    <name type="scientific">Phycomyces blakesleeanus (strain ATCC 8743b / DSM 1359 / FGSC 10004 / NBRC 33097 / NRRL 1555)</name>
    <dbReference type="NCBI Taxonomy" id="763407"/>
    <lineage>
        <taxon>Eukaryota</taxon>
        <taxon>Fungi</taxon>
        <taxon>Fungi incertae sedis</taxon>
        <taxon>Mucoromycota</taxon>
        <taxon>Mucoromycotina</taxon>
        <taxon>Mucoromycetes</taxon>
        <taxon>Mucorales</taxon>
        <taxon>Phycomycetaceae</taxon>
        <taxon>Phycomyces</taxon>
    </lineage>
</organism>
<evidence type="ECO:0000256" key="1">
    <source>
        <dbReference type="SAM" id="MobiDB-lite"/>
    </source>
</evidence>
<dbReference type="Pfam" id="PF07287">
    <property type="entry name" value="AtuA"/>
    <property type="match status" value="1"/>
</dbReference>